<sequence length="296" mass="33312">MLNSFIVFGYISSFWLNFFHSYLGFASIRSDPNITEVFYLFNTYAFLHLNKKRNRSLFPHISRANSLSLCLHFSSVMFAGQSLHGFHRKNLQLLSFTASRVKSTGMHPPRRGGFPARATAGRGGPSFVKNTNPCAPPGFPLRSIEELLQAPARRNQPTLHPEKRDGALWISIDDEVKYDIKRAFSNDFDGAWWNLSEVPPEQQDKWWSDFVVVKPHKGRLFGFGTAQMENYDHIAPPAVVLTRQAQLEKEVINLTGMVKLMSQQLTALCEARGVTASDATTNPSPSSPPTTNEPRI</sequence>
<feature type="region of interest" description="Disordered" evidence="1">
    <location>
        <begin position="275"/>
        <end position="296"/>
    </location>
</feature>
<comment type="caution">
    <text evidence="2">The sequence shown here is derived from an EMBL/GenBank/DDBJ whole genome shotgun (WGS) entry which is preliminary data.</text>
</comment>
<gene>
    <name evidence="2" type="ORF">HID58_070419</name>
</gene>
<keyword evidence="3" id="KW-1185">Reference proteome</keyword>
<dbReference type="EMBL" id="JAGKQM010000016">
    <property type="protein sequence ID" value="KAH0873057.1"/>
    <property type="molecule type" value="Genomic_DNA"/>
</dbReference>
<protein>
    <submittedName>
        <fullName evidence="2">Uncharacterized protein</fullName>
    </submittedName>
</protein>
<evidence type="ECO:0000313" key="2">
    <source>
        <dbReference type="EMBL" id="KAH0873057.1"/>
    </source>
</evidence>
<reference evidence="2 3" key="1">
    <citation type="submission" date="2021-05" db="EMBL/GenBank/DDBJ databases">
        <title>Genome Assembly of Synthetic Allotetraploid Brassica napus Reveals Homoeologous Exchanges between Subgenomes.</title>
        <authorList>
            <person name="Davis J.T."/>
        </authorList>
    </citation>
    <scope>NUCLEOTIDE SEQUENCE [LARGE SCALE GENOMIC DNA]</scope>
    <source>
        <strain evidence="3">cv. Da-Ae</strain>
        <tissue evidence="2">Seedling</tissue>
    </source>
</reference>
<accession>A0ABQ7YYP5</accession>
<evidence type="ECO:0000256" key="1">
    <source>
        <dbReference type="SAM" id="MobiDB-lite"/>
    </source>
</evidence>
<organism evidence="2 3">
    <name type="scientific">Brassica napus</name>
    <name type="common">Rape</name>
    <dbReference type="NCBI Taxonomy" id="3708"/>
    <lineage>
        <taxon>Eukaryota</taxon>
        <taxon>Viridiplantae</taxon>
        <taxon>Streptophyta</taxon>
        <taxon>Embryophyta</taxon>
        <taxon>Tracheophyta</taxon>
        <taxon>Spermatophyta</taxon>
        <taxon>Magnoliopsida</taxon>
        <taxon>eudicotyledons</taxon>
        <taxon>Gunneridae</taxon>
        <taxon>Pentapetalae</taxon>
        <taxon>rosids</taxon>
        <taxon>malvids</taxon>
        <taxon>Brassicales</taxon>
        <taxon>Brassicaceae</taxon>
        <taxon>Brassiceae</taxon>
        <taxon>Brassica</taxon>
    </lineage>
</organism>
<evidence type="ECO:0000313" key="3">
    <source>
        <dbReference type="Proteomes" id="UP000824890"/>
    </source>
</evidence>
<name>A0ABQ7YYP5_BRANA</name>
<proteinExistence type="predicted"/>
<dbReference type="Proteomes" id="UP000824890">
    <property type="component" value="Unassembled WGS sequence"/>
</dbReference>